<dbReference type="STRING" id="136037.A0A067QP58"/>
<keyword evidence="2" id="KW-1133">Transmembrane helix</keyword>
<dbReference type="eggNOG" id="ENOG502S11Q">
    <property type="taxonomic scope" value="Eukaryota"/>
</dbReference>
<dbReference type="AlphaFoldDB" id="A0A067QP58"/>
<dbReference type="OrthoDB" id="8186197at2759"/>
<protein>
    <submittedName>
        <fullName evidence="3">Uncharacterized protein</fullName>
    </submittedName>
</protein>
<feature type="transmembrane region" description="Helical" evidence="2">
    <location>
        <begin position="274"/>
        <end position="297"/>
    </location>
</feature>
<evidence type="ECO:0000256" key="2">
    <source>
        <dbReference type="SAM" id="Phobius"/>
    </source>
</evidence>
<proteinExistence type="predicted"/>
<name>A0A067QP58_ZOONE</name>
<organism evidence="3 4">
    <name type="scientific">Zootermopsis nevadensis</name>
    <name type="common">Dampwood termite</name>
    <dbReference type="NCBI Taxonomy" id="136037"/>
    <lineage>
        <taxon>Eukaryota</taxon>
        <taxon>Metazoa</taxon>
        <taxon>Ecdysozoa</taxon>
        <taxon>Arthropoda</taxon>
        <taxon>Hexapoda</taxon>
        <taxon>Insecta</taxon>
        <taxon>Pterygota</taxon>
        <taxon>Neoptera</taxon>
        <taxon>Polyneoptera</taxon>
        <taxon>Dictyoptera</taxon>
        <taxon>Blattodea</taxon>
        <taxon>Blattoidea</taxon>
        <taxon>Termitoidae</taxon>
        <taxon>Termopsidae</taxon>
        <taxon>Zootermopsis</taxon>
    </lineage>
</organism>
<dbReference type="EMBL" id="KK853098">
    <property type="protein sequence ID" value="KDR11400.1"/>
    <property type="molecule type" value="Genomic_DNA"/>
</dbReference>
<evidence type="ECO:0000313" key="4">
    <source>
        <dbReference type="Proteomes" id="UP000027135"/>
    </source>
</evidence>
<keyword evidence="2" id="KW-0472">Membrane</keyword>
<feature type="region of interest" description="Disordered" evidence="1">
    <location>
        <begin position="94"/>
        <end position="113"/>
    </location>
</feature>
<dbReference type="OMA" id="WIHIPES"/>
<keyword evidence="4" id="KW-1185">Reference proteome</keyword>
<gene>
    <name evidence="3" type="ORF">L798_14032</name>
</gene>
<feature type="region of interest" description="Disordered" evidence="1">
    <location>
        <begin position="167"/>
        <end position="196"/>
    </location>
</feature>
<reference evidence="3 4" key="1">
    <citation type="journal article" date="2014" name="Nat. Commun.">
        <title>Molecular traces of alternative social organization in a termite genome.</title>
        <authorList>
            <person name="Terrapon N."/>
            <person name="Li C."/>
            <person name="Robertson H.M."/>
            <person name="Ji L."/>
            <person name="Meng X."/>
            <person name="Booth W."/>
            <person name="Chen Z."/>
            <person name="Childers C.P."/>
            <person name="Glastad K.M."/>
            <person name="Gokhale K."/>
            <person name="Gowin J."/>
            <person name="Gronenberg W."/>
            <person name="Hermansen R.A."/>
            <person name="Hu H."/>
            <person name="Hunt B.G."/>
            <person name="Huylmans A.K."/>
            <person name="Khalil S.M."/>
            <person name="Mitchell R.D."/>
            <person name="Munoz-Torres M.C."/>
            <person name="Mustard J.A."/>
            <person name="Pan H."/>
            <person name="Reese J.T."/>
            <person name="Scharf M.E."/>
            <person name="Sun F."/>
            <person name="Vogel H."/>
            <person name="Xiao J."/>
            <person name="Yang W."/>
            <person name="Yang Z."/>
            <person name="Yang Z."/>
            <person name="Zhou J."/>
            <person name="Zhu J."/>
            <person name="Brent C.S."/>
            <person name="Elsik C.G."/>
            <person name="Goodisman M.A."/>
            <person name="Liberles D.A."/>
            <person name="Roe R.M."/>
            <person name="Vargo E.L."/>
            <person name="Vilcinskas A."/>
            <person name="Wang J."/>
            <person name="Bornberg-Bauer E."/>
            <person name="Korb J."/>
            <person name="Zhang G."/>
            <person name="Liebig J."/>
        </authorList>
    </citation>
    <scope>NUCLEOTIDE SEQUENCE [LARGE SCALE GENOMIC DNA]</scope>
    <source>
        <tissue evidence="3">Whole organism</tissue>
    </source>
</reference>
<sequence length="415" mass="46024">MASQRASNGYNNPAYCNQYDYDQLTRHSSPRIMNHGNQTYISASAVDNYCYEDDEEIQLSTIVHRQQTRQMVRQPPIGASTTLRITESRFDNISPRKPTIRMSPKRNHQNVKSMISPESVHRNDTTVTSPVTPKKNYSVIMTSTPRKPHILASKSPGRAEIFPPRRQQECTRNATPVSPVSSARKTTLPTSPAKPSVRNMKYELTPQTSTRPRRNTAVIPPMYACTDTSVISSPSKHEPFLCRKSQTRTDTSPGLKVSWIHIPESNQAPPTGTVMMAGATLLVCGAVTIALCLYMMFKNGRRYYLDFGVMSGFGSVLLGCLGFRSRRWQWLPNRNYLSGYVILSTFSLLTCAGLIAIMTLQPKPGEPLTDLAGGAVCGIAVLSFILAALGVLLSRCCKYPPPDNRVEHCAEGFTL</sequence>
<evidence type="ECO:0000313" key="3">
    <source>
        <dbReference type="EMBL" id="KDR11400.1"/>
    </source>
</evidence>
<evidence type="ECO:0000256" key="1">
    <source>
        <dbReference type="SAM" id="MobiDB-lite"/>
    </source>
</evidence>
<feature type="transmembrane region" description="Helical" evidence="2">
    <location>
        <begin position="335"/>
        <end position="359"/>
    </location>
</feature>
<dbReference type="InParanoid" id="A0A067QP58"/>
<accession>A0A067QP58</accession>
<feature type="transmembrane region" description="Helical" evidence="2">
    <location>
        <begin position="303"/>
        <end position="323"/>
    </location>
</feature>
<keyword evidence="2" id="KW-0812">Transmembrane</keyword>
<dbReference type="Proteomes" id="UP000027135">
    <property type="component" value="Unassembled WGS sequence"/>
</dbReference>
<feature type="compositionally biased region" description="Polar residues" evidence="1">
    <location>
        <begin position="170"/>
        <end position="190"/>
    </location>
</feature>
<feature type="transmembrane region" description="Helical" evidence="2">
    <location>
        <begin position="371"/>
        <end position="393"/>
    </location>
</feature>